<evidence type="ECO:0000313" key="2">
    <source>
        <dbReference type="Proteomes" id="UP000589520"/>
    </source>
</evidence>
<evidence type="ECO:0008006" key="3">
    <source>
        <dbReference type="Google" id="ProtNLM"/>
    </source>
</evidence>
<name>A0A7Y9PIL2_9BACT</name>
<dbReference type="EMBL" id="JACCCW010000002">
    <property type="protein sequence ID" value="NYF80569.1"/>
    <property type="molecule type" value="Genomic_DNA"/>
</dbReference>
<dbReference type="InterPro" id="IPR027417">
    <property type="entry name" value="P-loop_NTPase"/>
</dbReference>
<keyword evidence="2" id="KW-1185">Reference proteome</keyword>
<dbReference type="Gene3D" id="3.40.50.300">
    <property type="entry name" value="P-loop containing nucleotide triphosphate hydrolases"/>
    <property type="match status" value="1"/>
</dbReference>
<sequence length="462" mass="51581">MATEELQMNPFQERLMSVPETYDVFLGGGRGGGKSYAMAFLALRHCEQYGIRARVLYLRKTYKGIADFELVCRELFGKVYGTAAKYNSAEHVWTMPNGSYLELGQLETASDYAKYQGRSFTLLMVDECGQWSDLTLIDRMRSNLRGWQKIPLRVVLAGNPGGNCHQVLARRFVFVASPWTPFKDEVSKRTVVHCPSTFAGNSMIDREAYADSLQASCPDDPELYRSWSEGDWTALVSGAFSECLEEKRNAVDPWQSLPSDEDFWTLYLAIDWGSAAPSYTALVAQSPGAEWEGKYYPRGSYVIVDEVATTRPGSLTLGLNYNVSQTASVIRAMCQRWGLQMESLPCYADDSIFSNQGSNVGSIASELRRAGLMGIERAGKKDRKTGFTRVKNLLAAAGQLDRPGLYISRACSYWWNTVPFLSRDPKQPESVDGSRPDHAIDCTAYLCLARDTAEHVKVSWNG</sequence>
<gene>
    <name evidence="1" type="ORF">HDF17_002889</name>
</gene>
<dbReference type="Gene3D" id="3.30.420.280">
    <property type="match status" value="1"/>
</dbReference>
<dbReference type="AlphaFoldDB" id="A0A7Y9PIL2"/>
<dbReference type="Pfam" id="PF03237">
    <property type="entry name" value="Terminase_6N"/>
    <property type="match status" value="1"/>
</dbReference>
<accession>A0A7Y9PIL2</accession>
<comment type="caution">
    <text evidence="1">The sequence shown here is derived from an EMBL/GenBank/DDBJ whole genome shotgun (WGS) entry which is preliminary data.</text>
</comment>
<proteinExistence type="predicted"/>
<reference evidence="1 2" key="1">
    <citation type="submission" date="2020-07" db="EMBL/GenBank/DDBJ databases">
        <title>Genomic Encyclopedia of Type Strains, Phase IV (KMG-V): Genome sequencing to study the core and pangenomes of soil and plant-associated prokaryotes.</title>
        <authorList>
            <person name="Whitman W."/>
        </authorList>
    </citation>
    <scope>NUCLEOTIDE SEQUENCE [LARGE SCALE GENOMIC DNA]</scope>
    <source>
        <strain evidence="1 2">X4EP2</strain>
    </source>
</reference>
<dbReference type="RefSeq" id="WP_179492064.1">
    <property type="nucleotide sequence ID" value="NZ_JACCCW010000002.1"/>
</dbReference>
<dbReference type="SUPFAM" id="SSF52540">
    <property type="entry name" value="P-loop containing nucleoside triphosphate hydrolases"/>
    <property type="match status" value="1"/>
</dbReference>
<dbReference type="Proteomes" id="UP000589520">
    <property type="component" value="Unassembled WGS sequence"/>
</dbReference>
<protein>
    <recommendedName>
        <fullName evidence="3">Phage terminase large subunit N-terminal domain-containing protein</fullName>
    </recommendedName>
</protein>
<organism evidence="1 2">
    <name type="scientific">Granulicella arctica</name>
    <dbReference type="NCBI Taxonomy" id="940613"/>
    <lineage>
        <taxon>Bacteria</taxon>
        <taxon>Pseudomonadati</taxon>
        <taxon>Acidobacteriota</taxon>
        <taxon>Terriglobia</taxon>
        <taxon>Terriglobales</taxon>
        <taxon>Acidobacteriaceae</taxon>
        <taxon>Granulicella</taxon>
    </lineage>
</organism>
<evidence type="ECO:0000313" key="1">
    <source>
        <dbReference type="EMBL" id="NYF80569.1"/>
    </source>
</evidence>